<sequence>MPDDALFSRAIPRPARYEWPPLHVCFEIKVRRRRGAWRRG</sequence>
<protein>
    <submittedName>
        <fullName evidence="1">Uncharacterized protein</fullName>
    </submittedName>
</protein>
<gene>
    <name evidence="1" type="ORF">LA76x_0320</name>
</gene>
<evidence type="ECO:0000313" key="1">
    <source>
        <dbReference type="EMBL" id="ALN78482.1"/>
    </source>
</evidence>
<reference evidence="1 2" key="1">
    <citation type="journal article" date="2015" name="BMC Genomics">
        <title>Comparative genomics and metabolic profiling of the genus Lysobacter.</title>
        <authorList>
            <person name="de Bruijn I."/>
            <person name="Cheng X."/>
            <person name="de Jager V."/>
            <person name="Exposito R.G."/>
            <person name="Watrous J."/>
            <person name="Patel N."/>
            <person name="Postma J."/>
            <person name="Dorrestein P.C."/>
            <person name="Kobayashi D."/>
            <person name="Raaijmakers J.M."/>
        </authorList>
    </citation>
    <scope>NUCLEOTIDE SEQUENCE [LARGE SCALE GENOMIC DNA]</scope>
    <source>
        <strain evidence="1 2">76</strain>
    </source>
</reference>
<evidence type="ECO:0000313" key="2">
    <source>
        <dbReference type="Proteomes" id="UP000060787"/>
    </source>
</evidence>
<name>A0A0S2F4J9_LYSAN</name>
<dbReference type="KEGG" id="lab:LA76x_0320"/>
<dbReference type="STRING" id="84531.LA76x_0320"/>
<proteinExistence type="predicted"/>
<dbReference type="EMBL" id="CP011129">
    <property type="protein sequence ID" value="ALN78482.1"/>
    <property type="molecule type" value="Genomic_DNA"/>
</dbReference>
<dbReference type="Proteomes" id="UP000060787">
    <property type="component" value="Chromosome"/>
</dbReference>
<organism evidence="1 2">
    <name type="scientific">Lysobacter antibioticus</name>
    <dbReference type="NCBI Taxonomy" id="84531"/>
    <lineage>
        <taxon>Bacteria</taxon>
        <taxon>Pseudomonadati</taxon>
        <taxon>Pseudomonadota</taxon>
        <taxon>Gammaproteobacteria</taxon>
        <taxon>Lysobacterales</taxon>
        <taxon>Lysobacteraceae</taxon>
        <taxon>Lysobacter</taxon>
    </lineage>
</organism>
<accession>A0A0S2F4J9</accession>
<dbReference type="AlphaFoldDB" id="A0A0S2F4J9"/>
<dbReference type="PATRIC" id="fig|84531.8.peg.326"/>
<keyword evidence="2" id="KW-1185">Reference proteome</keyword>